<dbReference type="GO" id="GO:0022857">
    <property type="term" value="F:transmembrane transporter activity"/>
    <property type="evidence" value="ECO:0007669"/>
    <property type="project" value="InterPro"/>
</dbReference>
<dbReference type="Pfam" id="PF01032">
    <property type="entry name" value="FecCD"/>
    <property type="match status" value="1"/>
</dbReference>
<feature type="transmembrane region" description="Helical" evidence="8">
    <location>
        <begin position="284"/>
        <end position="302"/>
    </location>
</feature>
<evidence type="ECO:0000313" key="10">
    <source>
        <dbReference type="Proteomes" id="UP000440304"/>
    </source>
</evidence>
<feature type="transmembrane region" description="Helical" evidence="8">
    <location>
        <begin position="114"/>
        <end position="135"/>
    </location>
</feature>
<evidence type="ECO:0000256" key="4">
    <source>
        <dbReference type="ARBA" id="ARBA00022475"/>
    </source>
</evidence>
<dbReference type="CDD" id="cd06550">
    <property type="entry name" value="TM_ABC_iron-siderophores_like"/>
    <property type="match status" value="1"/>
</dbReference>
<dbReference type="GO" id="GO:0005886">
    <property type="term" value="C:plasma membrane"/>
    <property type="evidence" value="ECO:0007669"/>
    <property type="project" value="UniProtKB-SubCell"/>
</dbReference>
<keyword evidence="3" id="KW-0813">Transport</keyword>
<dbReference type="Proteomes" id="UP000440304">
    <property type="component" value="Unassembled WGS sequence"/>
</dbReference>
<evidence type="ECO:0000256" key="8">
    <source>
        <dbReference type="SAM" id="Phobius"/>
    </source>
</evidence>
<dbReference type="InterPro" id="IPR037294">
    <property type="entry name" value="ABC_BtuC-like"/>
</dbReference>
<keyword evidence="5 8" id="KW-0812">Transmembrane</keyword>
<dbReference type="FunFam" id="1.10.3470.10:FF:000001">
    <property type="entry name" value="Vitamin B12 ABC transporter permease BtuC"/>
    <property type="match status" value="1"/>
</dbReference>
<accession>A0A6N8TFD4</accession>
<keyword evidence="7 8" id="KW-0472">Membrane</keyword>
<evidence type="ECO:0000256" key="1">
    <source>
        <dbReference type="ARBA" id="ARBA00004651"/>
    </source>
</evidence>
<feature type="transmembrane region" description="Helical" evidence="8">
    <location>
        <begin position="91"/>
        <end position="108"/>
    </location>
</feature>
<dbReference type="InterPro" id="IPR000522">
    <property type="entry name" value="ABC_transptr_permease_BtuC"/>
</dbReference>
<protein>
    <submittedName>
        <fullName evidence="9">Iron chelate uptake ABC transporter family permease subunit</fullName>
    </submittedName>
</protein>
<feature type="transmembrane region" description="Helical" evidence="8">
    <location>
        <begin position="309"/>
        <end position="326"/>
    </location>
</feature>
<comment type="subcellular location">
    <subcellularLocation>
        <location evidence="1">Cell membrane</location>
        <topology evidence="1">Multi-pass membrane protein</topology>
    </subcellularLocation>
</comment>
<dbReference type="EMBL" id="WUML01000009">
    <property type="protein sequence ID" value="MXO01125.1"/>
    <property type="molecule type" value="Genomic_DNA"/>
</dbReference>
<dbReference type="SUPFAM" id="SSF81345">
    <property type="entry name" value="ABC transporter involved in vitamin B12 uptake, BtuC"/>
    <property type="match status" value="1"/>
</dbReference>
<evidence type="ECO:0000256" key="5">
    <source>
        <dbReference type="ARBA" id="ARBA00022692"/>
    </source>
</evidence>
<reference evidence="9 10" key="1">
    <citation type="submission" date="2019-12" db="EMBL/GenBank/DDBJ databases">
        <title>Shinella granuli gen. nov., sp. nov., and proposal of the reclassification of Zoogloea ramigera ATCC 19623 as Shinella zoogloeoides sp. nov.</title>
        <authorList>
            <person name="Gao J."/>
        </authorList>
    </citation>
    <scope>NUCLEOTIDE SEQUENCE [LARGE SCALE GENOMIC DNA]</scope>
    <source>
        <strain evidence="9 10">DSM 287</strain>
    </source>
</reference>
<evidence type="ECO:0000313" key="9">
    <source>
        <dbReference type="EMBL" id="MXO01125.1"/>
    </source>
</evidence>
<dbReference type="OrthoDB" id="9811975at2"/>
<evidence type="ECO:0000256" key="6">
    <source>
        <dbReference type="ARBA" id="ARBA00022989"/>
    </source>
</evidence>
<keyword evidence="6 8" id="KW-1133">Transmembrane helix</keyword>
<evidence type="ECO:0000256" key="2">
    <source>
        <dbReference type="ARBA" id="ARBA00007935"/>
    </source>
</evidence>
<keyword evidence="4" id="KW-1003">Cell membrane</keyword>
<dbReference type="Gene3D" id="1.10.3470.10">
    <property type="entry name" value="ABC transporter involved in vitamin B12 uptake, BtuC"/>
    <property type="match status" value="1"/>
</dbReference>
<evidence type="ECO:0000256" key="3">
    <source>
        <dbReference type="ARBA" id="ARBA00022448"/>
    </source>
</evidence>
<feature type="transmembrane region" description="Helical" evidence="8">
    <location>
        <begin position="238"/>
        <end position="264"/>
    </location>
</feature>
<dbReference type="AlphaFoldDB" id="A0A6N8TFD4"/>
<gene>
    <name evidence="9" type="ORF">GR156_12475</name>
</gene>
<feature type="transmembrane region" description="Helical" evidence="8">
    <location>
        <begin position="147"/>
        <end position="170"/>
    </location>
</feature>
<dbReference type="PANTHER" id="PTHR30472:SF25">
    <property type="entry name" value="ABC TRANSPORTER PERMEASE PROTEIN MJ0876-RELATED"/>
    <property type="match status" value="1"/>
</dbReference>
<feature type="transmembrane region" description="Helical" evidence="8">
    <location>
        <begin position="190"/>
        <end position="209"/>
    </location>
</feature>
<comment type="caution">
    <text evidence="9">The sequence shown here is derived from an EMBL/GenBank/DDBJ whole genome shotgun (WGS) entry which is preliminary data.</text>
</comment>
<dbReference type="RefSeq" id="WP_160786507.1">
    <property type="nucleotide sequence ID" value="NZ_CP086612.1"/>
</dbReference>
<proteinExistence type="inferred from homology"/>
<feature type="transmembrane region" description="Helical" evidence="8">
    <location>
        <begin position="60"/>
        <end position="79"/>
    </location>
</feature>
<organism evidence="9 10">
    <name type="scientific">Shinella zoogloeoides</name>
    <name type="common">Crabtreella saccharophila</name>
    <dbReference type="NCBI Taxonomy" id="352475"/>
    <lineage>
        <taxon>Bacteria</taxon>
        <taxon>Pseudomonadati</taxon>
        <taxon>Pseudomonadota</taxon>
        <taxon>Alphaproteobacteria</taxon>
        <taxon>Hyphomicrobiales</taxon>
        <taxon>Rhizobiaceae</taxon>
        <taxon>Shinella</taxon>
    </lineage>
</organism>
<name>A0A6N8TFD4_SHIZO</name>
<evidence type="ECO:0000256" key="7">
    <source>
        <dbReference type="ARBA" id="ARBA00023136"/>
    </source>
</evidence>
<comment type="similarity">
    <text evidence="2">Belongs to the binding-protein-dependent transport system permease family. FecCD subfamily.</text>
</comment>
<sequence>MTPRAAFRLTLAILAAGTLVLFLLSLTVGPADLSLADSLNALFGGGDGLLVLVMQEIRLPRALLGLLVGGTLGLSGAALQGYLRNPLAEPGLLGVSASASLGAVLALYSGLSALFALALPLMALCGAMLAVLALTAMAGTDGRPLTVILAGIAISSLAGAMTSLALNLSPNPFAATEIMFWMLGSLTDRAMPHVWLMLPFTALGWFLLLRLGRALDALALGPDAAASMGVDLKRVQRLAVFGTALSVGAATAVAGAIGFVGLVVPHALRPLVGAQPSRLLPASALGGAALLLAADILVRVVAPERDIKLGVLTAIVGAPFFFWLVWSERRREA</sequence>
<dbReference type="PANTHER" id="PTHR30472">
    <property type="entry name" value="FERRIC ENTEROBACTIN TRANSPORT SYSTEM PERMEASE PROTEIN"/>
    <property type="match status" value="1"/>
</dbReference>